<proteinExistence type="predicted"/>
<feature type="signal peptide" evidence="1">
    <location>
        <begin position="1"/>
        <end position="22"/>
    </location>
</feature>
<organism evidence="2 3">
    <name type="scientific">Streptomyces smaragdinus</name>
    <dbReference type="NCBI Taxonomy" id="2585196"/>
    <lineage>
        <taxon>Bacteria</taxon>
        <taxon>Bacillati</taxon>
        <taxon>Actinomycetota</taxon>
        <taxon>Actinomycetes</taxon>
        <taxon>Kitasatosporales</taxon>
        <taxon>Streptomycetaceae</taxon>
        <taxon>Streptomyces</taxon>
    </lineage>
</organism>
<name>A0A7K0CLE2_9ACTN</name>
<dbReference type="EMBL" id="WEGJ01000013">
    <property type="protein sequence ID" value="MQY13574.1"/>
    <property type="molecule type" value="Genomic_DNA"/>
</dbReference>
<evidence type="ECO:0000313" key="3">
    <source>
        <dbReference type="Proteomes" id="UP000466345"/>
    </source>
</evidence>
<keyword evidence="3" id="KW-1185">Reference proteome</keyword>
<sequence>MQSLSRGRRYALACAAVGAALAAVLHLTAVFFAVAPANAVSDEYRTEIDGYIYPWFEQHWALFSPNPFQENYRIDARTSSAGRVSGWSDLSAFDNEAMRHNPYPARVNQNMLRRAWKIYRNRGDLNAPARTERAELFRVYLRTIAVARLAELGRPAGYDALQLRVTTLPIAPPAGRGPARPASALLLPWWKVPVR</sequence>
<protein>
    <submittedName>
        <fullName evidence="2">Uncharacterized protein</fullName>
    </submittedName>
</protein>
<dbReference type="OrthoDB" id="9342777at2"/>
<keyword evidence="1" id="KW-0732">Signal</keyword>
<dbReference type="Pfam" id="PF19136">
    <property type="entry name" value="DUF5819"/>
    <property type="match status" value="1"/>
</dbReference>
<dbReference type="AlphaFoldDB" id="A0A7K0CLE2"/>
<evidence type="ECO:0000313" key="2">
    <source>
        <dbReference type="EMBL" id="MQY13574.1"/>
    </source>
</evidence>
<dbReference type="Proteomes" id="UP000466345">
    <property type="component" value="Unassembled WGS sequence"/>
</dbReference>
<dbReference type="RefSeq" id="WP_153453408.1">
    <property type="nucleotide sequence ID" value="NZ_WEGJ01000013.1"/>
</dbReference>
<comment type="caution">
    <text evidence="2">The sequence shown here is derived from an EMBL/GenBank/DDBJ whole genome shotgun (WGS) entry which is preliminary data.</text>
</comment>
<reference evidence="2 3" key="1">
    <citation type="submission" date="2019-10" db="EMBL/GenBank/DDBJ databases">
        <title>Streptomyces smaragdinus sp. nov. and Streptomyces fabii sp. nov., isolated from the gut of fungus growing-termite Macrotermes natalensis.</title>
        <authorList>
            <person name="Schwitalla J."/>
            <person name="Benndorf R."/>
            <person name="Martin K."/>
            <person name="De Beer W."/>
            <person name="Kaster A.-K."/>
            <person name="Vollmers J."/>
            <person name="Poulsen M."/>
            <person name="Beemelmanns C."/>
        </authorList>
    </citation>
    <scope>NUCLEOTIDE SEQUENCE [LARGE SCALE GENOMIC DNA]</scope>
    <source>
        <strain evidence="2 3">RB5</strain>
    </source>
</reference>
<gene>
    <name evidence="2" type="ORF">SRB5_37220</name>
</gene>
<feature type="chain" id="PRO_5038928366" evidence="1">
    <location>
        <begin position="23"/>
        <end position="195"/>
    </location>
</feature>
<dbReference type="InterPro" id="IPR043857">
    <property type="entry name" value="DUF5819"/>
</dbReference>
<evidence type="ECO:0000256" key="1">
    <source>
        <dbReference type="SAM" id="SignalP"/>
    </source>
</evidence>
<accession>A0A7K0CLE2</accession>